<reference evidence="1 2" key="1">
    <citation type="submission" date="2022-11" db="EMBL/GenBank/DDBJ databases">
        <title>Minimal conservation of predation-associated metabolite biosynthetic gene clusters underscores biosynthetic potential of Myxococcota including descriptions for ten novel species: Archangium lansinium sp. nov., Myxococcus landrumus sp. nov., Nannocystis bai.</title>
        <authorList>
            <person name="Ahearne A."/>
            <person name="Stevens C."/>
            <person name="Dowd S."/>
        </authorList>
    </citation>
    <scope>NUCLEOTIDE SEQUENCE [LARGE SCALE GENOMIC DNA]</scope>
    <source>
        <strain evidence="1 2">NCELM</strain>
    </source>
</reference>
<dbReference type="Proteomes" id="UP001217838">
    <property type="component" value="Unassembled WGS sequence"/>
</dbReference>
<comment type="caution">
    <text evidence="1">The sequence shown here is derived from an EMBL/GenBank/DDBJ whole genome shotgun (WGS) entry which is preliminary data.</text>
</comment>
<evidence type="ECO:0000313" key="1">
    <source>
        <dbReference type="EMBL" id="MDC0672144.1"/>
    </source>
</evidence>
<evidence type="ECO:0000313" key="2">
    <source>
        <dbReference type="Proteomes" id="UP001217838"/>
    </source>
</evidence>
<name>A0ABT5BDC1_9BACT</name>
<dbReference type="EMBL" id="JAQNDN010000019">
    <property type="protein sequence ID" value="MDC0672144.1"/>
    <property type="molecule type" value="Genomic_DNA"/>
</dbReference>
<sequence length="166" mass="17574">MFVERQRVDLYKDLTTKGELTGVTVQPVGHLRIVTSSTEFHAFKGCDPGEAVCDGSCVDVQSDPANCGDCGKACDGACIGGSCNGIEACNECAEDSETGVCKFQNDQCAFFPPCKALETCIEGCQTQQCINMCAQGVDGGIIDMYNKQIDCVCQTACVVECSSQCT</sequence>
<organism evidence="1 2">
    <name type="scientific">Nannocystis radixulma</name>
    <dbReference type="NCBI Taxonomy" id="2995305"/>
    <lineage>
        <taxon>Bacteria</taxon>
        <taxon>Pseudomonadati</taxon>
        <taxon>Myxococcota</taxon>
        <taxon>Polyangia</taxon>
        <taxon>Nannocystales</taxon>
        <taxon>Nannocystaceae</taxon>
        <taxon>Nannocystis</taxon>
    </lineage>
</organism>
<keyword evidence="2" id="KW-1185">Reference proteome</keyword>
<dbReference type="RefSeq" id="WP_272003414.1">
    <property type="nucleotide sequence ID" value="NZ_JAQNDN010000019.1"/>
</dbReference>
<protein>
    <submittedName>
        <fullName evidence="1">Uncharacterized protein</fullName>
    </submittedName>
</protein>
<proteinExistence type="predicted"/>
<accession>A0ABT5BDC1</accession>
<gene>
    <name evidence="1" type="ORF">POL58_30635</name>
</gene>